<evidence type="ECO:0000313" key="3">
    <source>
        <dbReference type="Proteomes" id="UP000005709"/>
    </source>
</evidence>
<dbReference type="EMBL" id="ACYG01000031">
    <property type="protein sequence ID" value="EEV16506.1"/>
    <property type="molecule type" value="Genomic_DNA"/>
</dbReference>
<dbReference type="OrthoDB" id="2885372at2"/>
<feature type="domain" description="Colicin D immunity protein" evidence="1">
    <location>
        <begin position="2"/>
        <end position="85"/>
    </location>
</feature>
<dbReference type="RefSeq" id="WP_005873178.1">
    <property type="nucleotide sequence ID" value="NZ_ACYG01000031.1"/>
</dbReference>
<sequence>MIEEYIKIIEDFLQNRIDVFEFEKIYWDKFMNDKNFPDEYYEPLNRLLTDIDEFEPDEELRGDDTVGDSLSEEDLRECAKRALKQIALLK</sequence>
<dbReference type="Pfam" id="PF09204">
    <property type="entry name" value="Colicin_immun"/>
    <property type="match status" value="1"/>
</dbReference>
<accession>C8PL91</accession>
<protein>
    <recommendedName>
        <fullName evidence="1">Colicin D immunity protein domain-containing protein</fullName>
    </recommendedName>
</protein>
<keyword evidence="3" id="KW-1185">Reference proteome</keyword>
<evidence type="ECO:0000313" key="2">
    <source>
        <dbReference type="EMBL" id="EEV16506.1"/>
    </source>
</evidence>
<dbReference type="GO" id="GO:0030153">
    <property type="term" value="P:bacteriocin immunity"/>
    <property type="evidence" value="ECO:0007669"/>
    <property type="project" value="InterPro"/>
</dbReference>
<dbReference type="STRING" id="824.CGRAC_1734"/>
<dbReference type="InterPro" id="IPR015287">
    <property type="entry name" value="Colicin_D_immunity_dom"/>
</dbReference>
<dbReference type="GO" id="GO:0015643">
    <property type="term" value="F:toxic substance binding"/>
    <property type="evidence" value="ECO:0007669"/>
    <property type="project" value="InterPro"/>
</dbReference>
<reference evidence="2 3" key="1">
    <citation type="submission" date="2009-07" db="EMBL/GenBank/DDBJ databases">
        <authorList>
            <person name="Madupu R."/>
            <person name="Sebastian Y."/>
            <person name="Durkin A.S."/>
            <person name="Torralba M."/>
            <person name="Methe B."/>
            <person name="Sutton G.G."/>
            <person name="Strausberg R.L."/>
            <person name="Nelson K.E."/>
        </authorList>
    </citation>
    <scope>NUCLEOTIDE SEQUENCE [LARGE SCALE GENOMIC DNA]</scope>
    <source>
        <strain evidence="2 3">RM3268</strain>
    </source>
</reference>
<organism evidence="2 3">
    <name type="scientific">Campylobacter gracilis RM3268</name>
    <dbReference type="NCBI Taxonomy" id="553220"/>
    <lineage>
        <taxon>Bacteria</taxon>
        <taxon>Pseudomonadati</taxon>
        <taxon>Campylobacterota</taxon>
        <taxon>Epsilonproteobacteria</taxon>
        <taxon>Campylobacterales</taxon>
        <taxon>Campylobacteraceae</taxon>
        <taxon>Campylobacter</taxon>
    </lineage>
</organism>
<proteinExistence type="predicted"/>
<evidence type="ECO:0000259" key="1">
    <source>
        <dbReference type="Pfam" id="PF09204"/>
    </source>
</evidence>
<name>C8PL91_9BACT</name>
<dbReference type="Proteomes" id="UP000005709">
    <property type="component" value="Unassembled WGS sequence"/>
</dbReference>
<dbReference type="AlphaFoldDB" id="C8PL91"/>
<gene>
    <name evidence="2" type="ORF">CAMGR0001_2882</name>
</gene>
<comment type="caution">
    <text evidence="2">The sequence shown here is derived from an EMBL/GenBank/DDBJ whole genome shotgun (WGS) entry which is preliminary data.</text>
</comment>